<feature type="chain" id="PRO_5044768386" evidence="2">
    <location>
        <begin position="24"/>
        <end position="121"/>
    </location>
</feature>
<evidence type="ECO:0000256" key="2">
    <source>
        <dbReference type="SAM" id="SignalP"/>
    </source>
</evidence>
<dbReference type="EMBL" id="JBJKBG010000007">
    <property type="protein sequence ID" value="KAL3729918.1"/>
    <property type="molecule type" value="Genomic_DNA"/>
</dbReference>
<reference evidence="3 4" key="1">
    <citation type="submission" date="2024-11" db="EMBL/GenBank/DDBJ databases">
        <title>Chromosome-level genome assembly of Eucalyptus globulus Labill. provides insights into its genome evolution.</title>
        <authorList>
            <person name="Li X."/>
        </authorList>
    </citation>
    <scope>NUCLEOTIDE SEQUENCE [LARGE SCALE GENOMIC DNA]</scope>
    <source>
        <strain evidence="3">CL2024</strain>
        <tissue evidence="3">Fresh tender leaves</tissue>
    </source>
</reference>
<organism evidence="3 4">
    <name type="scientific">Eucalyptus globulus</name>
    <name type="common">Tasmanian blue gum</name>
    <dbReference type="NCBI Taxonomy" id="34317"/>
    <lineage>
        <taxon>Eukaryota</taxon>
        <taxon>Viridiplantae</taxon>
        <taxon>Streptophyta</taxon>
        <taxon>Embryophyta</taxon>
        <taxon>Tracheophyta</taxon>
        <taxon>Spermatophyta</taxon>
        <taxon>Magnoliopsida</taxon>
        <taxon>eudicotyledons</taxon>
        <taxon>Gunneridae</taxon>
        <taxon>Pentapetalae</taxon>
        <taxon>rosids</taxon>
        <taxon>malvids</taxon>
        <taxon>Myrtales</taxon>
        <taxon>Myrtaceae</taxon>
        <taxon>Myrtoideae</taxon>
        <taxon>Eucalypteae</taxon>
        <taxon>Eucalyptus</taxon>
    </lineage>
</organism>
<feature type="compositionally biased region" description="Low complexity" evidence="1">
    <location>
        <begin position="81"/>
        <end position="93"/>
    </location>
</feature>
<evidence type="ECO:0000313" key="3">
    <source>
        <dbReference type="EMBL" id="KAL3729918.1"/>
    </source>
</evidence>
<name>A0ABD3JSE8_EUCGL</name>
<sequence>MASSTALLSLAATAILLVSLVAAQSHALSPTVTPSKSTMLLPSQAVATTTPPPASAPSPPSGPVDSLPSPPPLSPAPKAPAPSVAKPPATAPALGDNGAINNRVGFAGLVAIGALLTSLFI</sequence>
<proteinExistence type="predicted"/>
<protein>
    <submittedName>
        <fullName evidence="3">Uncharacterized protein</fullName>
    </submittedName>
</protein>
<dbReference type="Proteomes" id="UP001634007">
    <property type="component" value="Unassembled WGS sequence"/>
</dbReference>
<gene>
    <name evidence="3" type="ORF">ACJRO7_026986</name>
</gene>
<feature type="signal peptide" evidence="2">
    <location>
        <begin position="1"/>
        <end position="23"/>
    </location>
</feature>
<accession>A0ABD3JSE8</accession>
<feature type="compositionally biased region" description="Pro residues" evidence="1">
    <location>
        <begin position="50"/>
        <end position="80"/>
    </location>
</feature>
<evidence type="ECO:0000256" key="1">
    <source>
        <dbReference type="SAM" id="MobiDB-lite"/>
    </source>
</evidence>
<feature type="compositionally biased region" description="Polar residues" evidence="1">
    <location>
        <begin position="29"/>
        <end position="41"/>
    </location>
</feature>
<comment type="caution">
    <text evidence="3">The sequence shown here is derived from an EMBL/GenBank/DDBJ whole genome shotgun (WGS) entry which is preliminary data.</text>
</comment>
<evidence type="ECO:0000313" key="4">
    <source>
        <dbReference type="Proteomes" id="UP001634007"/>
    </source>
</evidence>
<feature type="region of interest" description="Disordered" evidence="1">
    <location>
        <begin position="29"/>
        <end position="97"/>
    </location>
</feature>
<dbReference type="AlphaFoldDB" id="A0ABD3JSE8"/>
<keyword evidence="4" id="KW-1185">Reference proteome</keyword>
<keyword evidence="2" id="KW-0732">Signal</keyword>